<evidence type="ECO:0000313" key="1">
    <source>
        <dbReference type="EMBL" id="CAL8143138.1"/>
    </source>
</evidence>
<dbReference type="SUPFAM" id="SSF52047">
    <property type="entry name" value="RNI-like"/>
    <property type="match status" value="1"/>
</dbReference>
<proteinExistence type="predicted"/>
<evidence type="ECO:0008006" key="3">
    <source>
        <dbReference type="Google" id="ProtNLM"/>
    </source>
</evidence>
<name>A0ABP1S433_9HEXA</name>
<sequence>MSVVKKRSPFPFLELDELAQIHVLQYLAPRDIQSARLTCFHLQNLVDYEVGINVVVPQFNRKQNSRIEYEKIADAVFQKKVHGLRLSFVGPSPQPSPVPTLPVLQQLNDLESITITGVRFTWLETLLTSCKNLRKISYYTLKTYQREPSAETRPLGEIINGFRNVPYTMDKLESLSVKLSSRTNDYICPMFLLFGGIKASKLKTLHIEVYMGRSITVEEPNDEEDEIQPTTAQRCFAYICYGRAIEFLSQSPNLFSLKVSLEGEMIEEQMEHPLPTHVQSLLNQIGSETLKTKLVAIRNRNWERLRTIQEWVENLPGASLRKLSFNVTVPEDVEILTVLLGRQMNLRTLKVYIEPWNFIHNQGVLRNILRAVSYPERMEVLTISHYFQAPLDFRATFEDFTHLKLLKLHNCGEDGRIFHFLNRHTPVAIPTVHLKDGYMSTQLFSSIPNLAMDFLTNLEVIDLKDLSASPLEMRRILELPMLRKIRLCVKKYAMQYKCFGIYSSDLVRAMLTMRRLEYIRVEPVIFREEKRFKIEVMNFENSGSIVVPDDCQFLKSVGKLVLEADSNCPVYNGKYTLTKK</sequence>
<protein>
    <recommendedName>
        <fullName evidence="3">F-box domain-containing protein</fullName>
    </recommendedName>
</protein>
<reference evidence="1 2" key="1">
    <citation type="submission" date="2024-08" db="EMBL/GenBank/DDBJ databases">
        <authorList>
            <person name="Cucini C."/>
            <person name="Frati F."/>
        </authorList>
    </citation>
    <scope>NUCLEOTIDE SEQUENCE [LARGE SCALE GENOMIC DNA]</scope>
</reference>
<keyword evidence="2" id="KW-1185">Reference proteome</keyword>
<gene>
    <name evidence="1" type="ORF">ODALV1_LOCUS29288</name>
</gene>
<comment type="caution">
    <text evidence="1">The sequence shown here is derived from an EMBL/GenBank/DDBJ whole genome shotgun (WGS) entry which is preliminary data.</text>
</comment>
<evidence type="ECO:0000313" key="2">
    <source>
        <dbReference type="Proteomes" id="UP001642540"/>
    </source>
</evidence>
<dbReference type="Proteomes" id="UP001642540">
    <property type="component" value="Unassembled WGS sequence"/>
</dbReference>
<dbReference type="Gene3D" id="3.80.10.10">
    <property type="entry name" value="Ribonuclease Inhibitor"/>
    <property type="match status" value="1"/>
</dbReference>
<dbReference type="EMBL" id="CAXLJM020000151">
    <property type="protein sequence ID" value="CAL8143138.1"/>
    <property type="molecule type" value="Genomic_DNA"/>
</dbReference>
<dbReference type="InterPro" id="IPR032675">
    <property type="entry name" value="LRR_dom_sf"/>
</dbReference>
<organism evidence="1 2">
    <name type="scientific">Orchesella dallaii</name>
    <dbReference type="NCBI Taxonomy" id="48710"/>
    <lineage>
        <taxon>Eukaryota</taxon>
        <taxon>Metazoa</taxon>
        <taxon>Ecdysozoa</taxon>
        <taxon>Arthropoda</taxon>
        <taxon>Hexapoda</taxon>
        <taxon>Collembola</taxon>
        <taxon>Entomobryomorpha</taxon>
        <taxon>Entomobryoidea</taxon>
        <taxon>Orchesellidae</taxon>
        <taxon>Orchesellinae</taxon>
        <taxon>Orchesella</taxon>
    </lineage>
</organism>
<accession>A0ABP1S433</accession>